<dbReference type="Gene3D" id="2.30.42.10">
    <property type="match status" value="2"/>
</dbReference>
<dbReference type="Proteomes" id="UP001597389">
    <property type="component" value="Unassembled WGS sequence"/>
</dbReference>
<dbReference type="InterPro" id="IPR036034">
    <property type="entry name" value="PDZ_sf"/>
</dbReference>
<dbReference type="EMBL" id="JBHUJB010000028">
    <property type="protein sequence ID" value="MFD2158547.1"/>
    <property type="molecule type" value="Genomic_DNA"/>
</dbReference>
<name>A0ABW4ZA25_9BACT</name>
<evidence type="ECO:0000313" key="3">
    <source>
        <dbReference type="Proteomes" id="UP001597389"/>
    </source>
</evidence>
<keyword evidence="3" id="KW-1185">Reference proteome</keyword>
<feature type="chain" id="PRO_5045576258" evidence="1">
    <location>
        <begin position="20"/>
        <end position="585"/>
    </location>
</feature>
<dbReference type="Gene3D" id="3.40.30.10">
    <property type="entry name" value="Glutaredoxin"/>
    <property type="match status" value="1"/>
</dbReference>
<keyword evidence="1" id="KW-0732">Signal</keyword>
<dbReference type="RefSeq" id="WP_377177766.1">
    <property type="nucleotide sequence ID" value="NZ_JBHUJB010000028.1"/>
</dbReference>
<reference evidence="3" key="1">
    <citation type="journal article" date="2019" name="Int. J. Syst. Evol. Microbiol.">
        <title>The Global Catalogue of Microorganisms (GCM) 10K type strain sequencing project: providing services to taxonomists for standard genome sequencing and annotation.</title>
        <authorList>
            <consortium name="The Broad Institute Genomics Platform"/>
            <consortium name="The Broad Institute Genome Sequencing Center for Infectious Disease"/>
            <person name="Wu L."/>
            <person name="Ma J."/>
        </authorList>
    </citation>
    <scope>NUCLEOTIDE SEQUENCE [LARGE SCALE GENOMIC DNA]</scope>
    <source>
        <strain evidence="3">CCUG 57942</strain>
    </source>
</reference>
<evidence type="ECO:0000256" key="1">
    <source>
        <dbReference type="SAM" id="SignalP"/>
    </source>
</evidence>
<proteinExistence type="predicted"/>
<accession>A0ABW4ZA25</accession>
<sequence>MPKVLLLSLLTLLSSISGAEEFLSWHYSYQDALAEARATKKPLIVEFRCAPCINGREFDAQVLYTKPNSHRGKLLKQFVRARITTMTGVDIAHFDRDWHNSLYYFIINANEDIYMRYGGRDEASATTYLNLDSLELALSLGLKEHEKFLAGSRPSPPRPRRRTPANHPLVKKNVISTGRCTECHLIADYTAQEKQLAGTLDPISDLYQSPDIQSIGLHLDIPKGLLLKNTSSAAKQAGLLPGDTITAINQQSVLTFGDLQYYYNKVPRSAEAITLTVHRNQQSYTLTLTLPDEWWKTDLSFRHWSLETQLYFKAQSLTTEEKVRLKLPPEGFASKITHIDFEAFLSRNHQLKVGDIITAVDGRYSDPRTSDLKAHIQLCHSAGKTRQLTLIRDQSTLTLPLLTGRKAFRKATENLIAPDQSEVHWSQPESITKGKQVAASYRACIANQHLIIEVKHQPSWHTYAMDNPARAIATRGFVVDQDLPTTIHLPNSLNTSGPWLQSPPHNYSNPSINWLTWGFEGTSYFAIKLLSTPQADTQIRISSQACNKDSCAAANALALKVPPPNATQTNLMISLILESLIPVAK</sequence>
<comment type="caution">
    <text evidence="2">The sequence shown here is derived from an EMBL/GenBank/DDBJ whole genome shotgun (WGS) entry which is preliminary data.</text>
</comment>
<gene>
    <name evidence="2" type="ORF">ACFSW8_06530</name>
</gene>
<dbReference type="SUPFAM" id="SSF50156">
    <property type="entry name" value="PDZ domain-like"/>
    <property type="match status" value="1"/>
</dbReference>
<feature type="signal peptide" evidence="1">
    <location>
        <begin position="1"/>
        <end position="19"/>
    </location>
</feature>
<dbReference type="NCBIfam" id="NF041199">
    <property type="entry name" value="trx7_PDZ_seleno"/>
    <property type="match status" value="1"/>
</dbReference>
<evidence type="ECO:0000313" key="2">
    <source>
        <dbReference type="EMBL" id="MFD2158547.1"/>
    </source>
</evidence>
<organism evidence="2 3">
    <name type="scientific">Rubritalea tangerina</name>
    <dbReference type="NCBI Taxonomy" id="430798"/>
    <lineage>
        <taxon>Bacteria</taxon>
        <taxon>Pseudomonadati</taxon>
        <taxon>Verrucomicrobiota</taxon>
        <taxon>Verrucomicrobiia</taxon>
        <taxon>Verrucomicrobiales</taxon>
        <taxon>Rubritaleaceae</taxon>
        <taxon>Rubritalea</taxon>
    </lineage>
</organism>
<protein>
    <submittedName>
        <fullName evidence="2">Trx7/PDZ domain-containing (Seleno)protein</fullName>
    </submittedName>
</protein>